<evidence type="ECO:0000256" key="6">
    <source>
        <dbReference type="ARBA" id="ARBA00022695"/>
    </source>
</evidence>
<dbReference type="PIRSF" id="PIRSF000804">
    <property type="entry name" value="DNA_pol_III_b"/>
    <property type="match status" value="1"/>
</dbReference>
<feature type="domain" description="DNA polymerase III beta sliding clamp C-terminal" evidence="13">
    <location>
        <begin position="247"/>
        <end position="367"/>
    </location>
</feature>
<feature type="domain" description="DNA polymerase III beta sliding clamp central" evidence="12">
    <location>
        <begin position="131"/>
        <end position="245"/>
    </location>
</feature>
<organism evidence="14 15">
    <name type="scientific">Dialister micraerophilus UPII 345-E</name>
    <dbReference type="NCBI Taxonomy" id="910314"/>
    <lineage>
        <taxon>Bacteria</taxon>
        <taxon>Bacillati</taxon>
        <taxon>Bacillota</taxon>
        <taxon>Negativicutes</taxon>
        <taxon>Veillonellales</taxon>
        <taxon>Veillonellaceae</taxon>
        <taxon>Dialister</taxon>
    </lineage>
</organism>
<sequence>MKIIFKKQDLINSLETVQRAAQSKVTSNTNNGFFIAAKDNKVEFQANDYIVGIKTYCNAQIEEEGITVIAAPQLLSTIRMIPSEEITMEIKKNETLVTFKAGQYIAKFPTRLHDDFPEILNMQNTSKAILKCKDLVEMTNLVQYSAANDKQKPLFTGILFEIKDKKFIMAATNTHRLAVKEIELEENANGEARIIVPAAIMTDVIKLLPEGEDEKVEITWAKNHVAFTFNNTYFITSLINGEYPDYKRVIPSHFDAKAELDLNEFIDAVRFVSPISRDVNYQTINFFFSNDKLEIYEEDPDIGKSDTTIPLKLEGENIEITFNCTYIEDILKHSKGEKIILNLIKNGPMLVEQESDKTYKYVVTPMRGR</sequence>
<dbReference type="InterPro" id="IPR046938">
    <property type="entry name" value="DNA_clamp_sf"/>
</dbReference>
<dbReference type="RefSeq" id="WP_007554749.1">
    <property type="nucleotide sequence ID" value="NZ_AENT01000024.1"/>
</dbReference>
<dbReference type="OrthoDB" id="8421503at2"/>
<evidence type="ECO:0000256" key="3">
    <source>
        <dbReference type="ARBA" id="ARBA00021035"/>
    </source>
</evidence>
<dbReference type="GO" id="GO:0003677">
    <property type="term" value="F:DNA binding"/>
    <property type="evidence" value="ECO:0007669"/>
    <property type="project" value="UniProtKB-UniRule"/>
</dbReference>
<dbReference type="InterPro" id="IPR022634">
    <property type="entry name" value="DNA_polIII_beta_N"/>
</dbReference>
<dbReference type="EMBL" id="AENT01000024">
    <property type="protein sequence ID" value="EFR42478.1"/>
    <property type="molecule type" value="Genomic_DNA"/>
</dbReference>
<dbReference type="Pfam" id="PF02768">
    <property type="entry name" value="DNA_pol3_beta_3"/>
    <property type="match status" value="1"/>
</dbReference>
<dbReference type="AlphaFoldDB" id="E4L9R0"/>
<dbReference type="eggNOG" id="COG0592">
    <property type="taxonomic scope" value="Bacteria"/>
</dbReference>
<evidence type="ECO:0000313" key="15">
    <source>
        <dbReference type="Proteomes" id="UP000004594"/>
    </source>
</evidence>
<dbReference type="Gene3D" id="3.70.10.10">
    <property type="match status" value="1"/>
</dbReference>
<reference evidence="14 15" key="1">
    <citation type="submission" date="2010-11" db="EMBL/GenBank/DDBJ databases">
        <authorList>
            <person name="Durkin A.S."/>
            <person name="Madupu R."/>
            <person name="Torralba M."/>
            <person name="Gillis M."/>
            <person name="Methe B."/>
            <person name="Sutton G."/>
            <person name="Nelson K.E."/>
        </authorList>
    </citation>
    <scope>NUCLEOTIDE SEQUENCE [LARGE SCALE GENOMIC DNA]</scope>
    <source>
        <strain evidence="14 15">UPII 345-E</strain>
    </source>
</reference>
<name>E4L9R0_9FIRM</name>
<protein>
    <recommendedName>
        <fullName evidence="3 10">Beta sliding clamp</fullName>
    </recommendedName>
</protein>
<accession>E4L9R0</accession>
<keyword evidence="9" id="KW-0238">DNA-binding</keyword>
<dbReference type="PANTHER" id="PTHR30478:SF0">
    <property type="entry name" value="BETA SLIDING CLAMP"/>
    <property type="match status" value="1"/>
</dbReference>
<dbReference type="GO" id="GO:0005737">
    <property type="term" value="C:cytoplasm"/>
    <property type="evidence" value="ECO:0007669"/>
    <property type="project" value="UniProtKB-SubCell"/>
</dbReference>
<dbReference type="InterPro" id="IPR022637">
    <property type="entry name" value="DNA_polIII_beta_cen"/>
</dbReference>
<evidence type="ECO:0000256" key="9">
    <source>
        <dbReference type="ARBA" id="ARBA00023125"/>
    </source>
</evidence>
<dbReference type="CDD" id="cd00140">
    <property type="entry name" value="beta_clamp"/>
    <property type="match status" value="1"/>
</dbReference>
<dbReference type="GO" id="GO:0003887">
    <property type="term" value="F:DNA-directed DNA polymerase activity"/>
    <property type="evidence" value="ECO:0007669"/>
    <property type="project" value="UniProtKB-UniRule"/>
</dbReference>
<keyword evidence="7 10" id="KW-0235">DNA replication</keyword>
<keyword evidence="5 10" id="KW-0808">Transferase</keyword>
<evidence type="ECO:0000259" key="12">
    <source>
        <dbReference type="Pfam" id="PF02767"/>
    </source>
</evidence>
<gene>
    <name evidence="14" type="primary">dnaN</name>
    <name evidence="14" type="ORF">HMPREF9220_0491</name>
</gene>
<comment type="subunit">
    <text evidence="10">Forms a ring-shaped head-to-tail homodimer around DNA.</text>
</comment>
<evidence type="ECO:0000256" key="8">
    <source>
        <dbReference type="ARBA" id="ARBA00022932"/>
    </source>
</evidence>
<keyword evidence="8 10" id="KW-0239">DNA-directed DNA polymerase</keyword>
<evidence type="ECO:0000259" key="13">
    <source>
        <dbReference type="Pfam" id="PF02768"/>
    </source>
</evidence>
<evidence type="ECO:0000256" key="2">
    <source>
        <dbReference type="ARBA" id="ARBA00010752"/>
    </source>
</evidence>
<dbReference type="SUPFAM" id="SSF55979">
    <property type="entry name" value="DNA clamp"/>
    <property type="match status" value="3"/>
</dbReference>
<dbReference type="InterPro" id="IPR022635">
    <property type="entry name" value="DNA_polIII_beta_C"/>
</dbReference>
<dbReference type="GO" id="GO:0008408">
    <property type="term" value="F:3'-5' exonuclease activity"/>
    <property type="evidence" value="ECO:0007669"/>
    <property type="project" value="InterPro"/>
</dbReference>
<dbReference type="InterPro" id="IPR001001">
    <property type="entry name" value="DNA_polIII_beta"/>
</dbReference>
<dbReference type="Pfam" id="PF02767">
    <property type="entry name" value="DNA_pol3_beta_2"/>
    <property type="match status" value="1"/>
</dbReference>
<proteinExistence type="inferred from homology"/>
<comment type="subcellular location">
    <subcellularLocation>
        <location evidence="1 10">Cytoplasm</location>
    </subcellularLocation>
</comment>
<dbReference type="PANTHER" id="PTHR30478">
    <property type="entry name" value="DNA POLYMERASE III SUBUNIT BETA"/>
    <property type="match status" value="1"/>
</dbReference>
<dbReference type="Pfam" id="PF00712">
    <property type="entry name" value="DNA_pol3_beta"/>
    <property type="match status" value="1"/>
</dbReference>
<evidence type="ECO:0000313" key="14">
    <source>
        <dbReference type="EMBL" id="EFR42478.1"/>
    </source>
</evidence>
<comment type="similarity">
    <text evidence="2 10">Belongs to the beta sliding clamp family.</text>
</comment>
<evidence type="ECO:0000256" key="10">
    <source>
        <dbReference type="PIRNR" id="PIRNR000804"/>
    </source>
</evidence>
<evidence type="ECO:0000256" key="7">
    <source>
        <dbReference type="ARBA" id="ARBA00022705"/>
    </source>
</evidence>
<comment type="caution">
    <text evidence="14">The sequence shown here is derived from an EMBL/GenBank/DDBJ whole genome shotgun (WGS) entry which is preliminary data.</text>
</comment>
<dbReference type="Proteomes" id="UP000004594">
    <property type="component" value="Unassembled WGS sequence"/>
</dbReference>
<feature type="domain" description="DNA polymerase III beta sliding clamp N-terminal" evidence="11">
    <location>
        <begin position="1"/>
        <end position="118"/>
    </location>
</feature>
<evidence type="ECO:0000256" key="1">
    <source>
        <dbReference type="ARBA" id="ARBA00004496"/>
    </source>
</evidence>
<keyword evidence="4 10" id="KW-0963">Cytoplasm</keyword>
<evidence type="ECO:0000256" key="5">
    <source>
        <dbReference type="ARBA" id="ARBA00022679"/>
    </source>
</evidence>
<dbReference type="SMART" id="SM00480">
    <property type="entry name" value="POL3Bc"/>
    <property type="match status" value="1"/>
</dbReference>
<dbReference type="Gene3D" id="3.10.150.10">
    <property type="entry name" value="DNA Polymerase III, subunit A, domain 2"/>
    <property type="match status" value="1"/>
</dbReference>
<evidence type="ECO:0000256" key="4">
    <source>
        <dbReference type="ARBA" id="ARBA00022490"/>
    </source>
</evidence>
<keyword evidence="6 10" id="KW-0548">Nucleotidyltransferase</keyword>
<dbReference type="GO" id="GO:0006271">
    <property type="term" value="P:DNA strand elongation involved in DNA replication"/>
    <property type="evidence" value="ECO:0007669"/>
    <property type="project" value="TreeGrafter"/>
</dbReference>
<evidence type="ECO:0000259" key="11">
    <source>
        <dbReference type="Pfam" id="PF00712"/>
    </source>
</evidence>
<dbReference type="GO" id="GO:0009360">
    <property type="term" value="C:DNA polymerase III complex"/>
    <property type="evidence" value="ECO:0007669"/>
    <property type="project" value="InterPro"/>
</dbReference>
<comment type="function">
    <text evidence="10">Confers DNA tethering and processivity to DNA polymerases and other proteins. Acts as a clamp, forming a ring around DNA (a reaction catalyzed by the clamp-loading complex) which diffuses in an ATP-independent manner freely and bidirectionally along dsDNA. Initially characterized for its ability to contact the catalytic subunit of DNA polymerase III (Pol III), a complex, multichain enzyme responsible for most of the replicative synthesis in bacteria; Pol III exhibits 3'-5' exonuclease proofreading activity. The beta chain is required for initiation of replication as well as for processivity of DNA replication.</text>
</comment>
<dbReference type="NCBIfam" id="TIGR00663">
    <property type="entry name" value="dnan"/>
    <property type="match status" value="1"/>
</dbReference>